<dbReference type="Gene3D" id="1.25.10.10">
    <property type="entry name" value="Leucine-rich Repeat Variant"/>
    <property type="match status" value="6"/>
</dbReference>
<dbReference type="PANTHER" id="PTHR22895:SF0">
    <property type="entry name" value="ARMADILLO REPEAT-CONTAINING PROTEIN 6"/>
    <property type="match status" value="1"/>
</dbReference>
<dbReference type="SUPFAM" id="SSF48371">
    <property type="entry name" value="ARM repeat"/>
    <property type="match status" value="5"/>
</dbReference>
<evidence type="ECO:0000313" key="2">
    <source>
        <dbReference type="EMBL" id="KAK6588920.1"/>
    </source>
</evidence>
<dbReference type="Proteomes" id="UP001311799">
    <property type="component" value="Unassembled WGS sequence"/>
</dbReference>
<evidence type="ECO:0000256" key="1">
    <source>
        <dbReference type="ARBA" id="ARBA00022737"/>
    </source>
</evidence>
<dbReference type="PANTHER" id="PTHR22895">
    <property type="entry name" value="ARMADILLO REPEAT-CONTAINING PROTEIN 6"/>
    <property type="match status" value="1"/>
</dbReference>
<gene>
    <name evidence="2" type="ORF">RS030_283707</name>
</gene>
<dbReference type="InterPro" id="IPR011989">
    <property type="entry name" value="ARM-like"/>
</dbReference>
<proteinExistence type="predicted"/>
<accession>A0AAV9XZG8</accession>
<keyword evidence="3" id="KW-1185">Reference proteome</keyword>
<evidence type="ECO:0000313" key="3">
    <source>
        <dbReference type="Proteomes" id="UP001311799"/>
    </source>
</evidence>
<protein>
    <submittedName>
        <fullName evidence="2">Armadillo/beta-catenin-like repeat protein</fullName>
    </submittedName>
</protein>
<name>A0AAV9XZG8_9CRYT</name>
<reference evidence="2 3" key="1">
    <citation type="submission" date="2023-10" db="EMBL/GenBank/DDBJ databases">
        <title>Comparative genomics analysis reveals potential genetic determinants of host preference in Cryptosporidium xiaoi.</title>
        <authorList>
            <person name="Xiao L."/>
            <person name="Li J."/>
        </authorList>
    </citation>
    <scope>NUCLEOTIDE SEQUENCE [LARGE SCALE GENOMIC DNA]</scope>
    <source>
        <strain evidence="2 3">52996</strain>
    </source>
</reference>
<dbReference type="EMBL" id="JAWDEY010000020">
    <property type="protein sequence ID" value="KAK6588920.1"/>
    <property type="molecule type" value="Genomic_DNA"/>
</dbReference>
<keyword evidence="1" id="KW-0677">Repeat</keyword>
<dbReference type="InterPro" id="IPR016024">
    <property type="entry name" value="ARM-type_fold"/>
</dbReference>
<organism evidence="2 3">
    <name type="scientific">Cryptosporidium xiaoi</name>
    <dbReference type="NCBI Taxonomy" id="659607"/>
    <lineage>
        <taxon>Eukaryota</taxon>
        <taxon>Sar</taxon>
        <taxon>Alveolata</taxon>
        <taxon>Apicomplexa</taxon>
        <taxon>Conoidasida</taxon>
        <taxon>Coccidia</taxon>
        <taxon>Eucoccidiorida</taxon>
        <taxon>Eimeriorina</taxon>
        <taxon>Cryptosporidiidae</taxon>
        <taxon>Cryptosporidium</taxon>
    </lineage>
</organism>
<sequence>MAVTRTQRAPDNGVATAISSANQHKKFKRMLLFSLRSLSDLCVPPTLLYKENSLDAIQRGVLELMSEALQQFPDDEDISMNCVRIVFGISEFMKEAQDGEIINMFISGNGSSIISLAINSLIETNDSGLVPIICSTIENLFSVNAVDAEVAAATLGKFFESKYIGSSEMIRVTSAICSIAQSEAGAIAFAQSGIGTKALSFAHNWTKTDNESAILIENCLEIVKLCANNGDAPEDALKAVVHIIDLYRNRRGITEKGGACLEMFMNPQKLMECLVVIKSPTSDISQKDDALTMLSAMAYVSSFADEIVRQGGISLVVEALNQGVSEYSQSSDEEHMNRSSRVIVGSLRVLARVASNPSNVDTLISSGGIDAICAAFTTCISNLEISTAVCQSLYPLFVRETTAVAAASIMGDLLQLFYANVENDKDFTKCAADLLSIASQHAPLAEALISVQSVEIVATCLNYYCDDAAYQAASLSTLNHLAPFIKSLQPISEFGGISGIEKSIIENVNDETLVTIAIQLVEKLSNVSESAIYLSQGEMVNAILEAMLVHNSNEYIQKAGLNILEVIATDKDVTLHTSNLPKVALSDPNAAYKDLAAIAGLCKISTLTPLFSSLNICGDILNYARKWISENPFEGQERLISAAFQTTSTLKISEASGDLGPTIVQLLDIAAMPQMKTFAEKNTNDNPVVENMKAVRSLTEVQRIGSDEVVVDVVNSLVSTIRKYIENRVVQLQCIKSFCIIGENESGARAEIENGVIKVCLAFLQRTKVLVDCQIAGFTLLTLLIKYSPDAIEILRKSGAIEIVQGAMRLHNRNSELRLILAPLALALVPVTEIKKIISEKVGEIKISLDSGDLKTILQALTTCNELAVTPEGCKFVTSEGIPALLPKIEELASSKLNTEEAILAQNVLCAMATLSSLISTSRVGKVALVKSNVILTLLNVYKNLSKCTFNEEIETGIVDDLVVIANLVRFDMKVAETSFDNGAVQLICTSLDSFQDNERILGSACSAIAAMATSPKRVEGLLAEPSFNSLLTRLVNAVNVSSKSEVRIRCLNAINDLISSHDTSLIQITTDVGSIVAALGIIDRYPSETQQIRSACRVLNFIGNYVDIRAYFEQDLHRCVEIVLRAIDAQKNNDECIEDLLMLLNNLTNSEDNTILRECAIVELMQNVMMVHNDNPAVISKCGEVLSKCGADETIKNLMISIINTQQENGPDCPRELDQLCRQLAVFVTAQPENPDDALQYTEACLQSLVAAATEYPTDVRLLSSIAVLTQRITDRAFDSSEDSFGSWAVATSGMMQHIEDNLEDTSGKAVSTKRYVCSGIRVLSGCLNNPYTRNYVLERCNNGTFLPHICEIFDKYQNDPEVVAEIYEFLRILAEDSVGAQYVAQTPIGDISNIIVNIKKHRKNDTVSVEGMNLIGNLVVNGGVDSSLICSINGLNELQGLTEGSLKSDIRDATLCNLMTKLISSSHEIEDKSLVSRQIRRCRAYDDDQSLNETRREGVAVAVSKLIGASVVASDKAKIQGIDSPAEILSVIQTYPTSTEVVRESAKALTPMIKVNENASSLVLSSVLPILGTSSLQVIGSDPYAADAVADMMLTLAKIQGIGVEMSQLQVTDDLLNSIVQLGDYYGDEFGQGLKAKAEEITSTMAADVPAELSLKVVYEMFKRRESEGLSLSCTESTLIMEKMEYLSQTMSQYVSMESMESSIENDFKYGCMAVQSISNIQENVDYLVDNTWPRTMLLHLSNHNLETKNSIISALIDISKSEKSAIQCATTSGAAQIMCDLIQEIHSSTTLEGADKEEKLVLRLQLVEKITVSRQLFLGSNMLDILLAIWDAFDNKQYNLTVLRHVFRALRRIVSDEFVSILLNANVLKRLISIIKAKTDIGILPDVLYLLGSLAIIPSIKTDIGENGGIEFICELLKASIKMPPEQITPTVTNGCLALANLTIQHTNNKMLFIKSKGPEIIKSLFTAYTGYWDVINSLGVLIVNLGYKKDETKKELGASGIPAVIVQFLNKYNGEQERVATRAFMSVLKAVANLCLFTPNISIFASTHIESVFDHLLKVSIKLPKETILMELRTLCNIASENESSQLSAFGILIKPLIDLIINAPMDDPDIKRLCFDVLAMLCRSQNNSKEFHANGGTDIVIKQLLKNDYDNGFTISAIHLLSLQTNVQEQMEYMISAGIYRVIIGIIEGKEGSSDLKIAAFRLLRRCVADPSNALDFIATGGAQSICESIKNSSDQTLVLVEAIRVLLGLLYCGSPDLEYSSSDAPKGYQVCQMDANDCSGIVKSINHSIHKEENGRHLRLMRAGFGILVYLLSENLCIESIASTETINVMSKLMTVFGSDGDSTALICQYIVFLSRYALDLIPSIVNDEFRNSLENSASKVKGPRKDFINSVSTALSSADYTSLPMLCDSFSFDITHWNVEPYPNGVQDLPKETKDFLRNGGKFKIVLDGKLREDFIWRASQDLYKLEWKIGSKDTEYSNTLPIVKVRNIWKGLQSNVLKSANIIEPRKITGPTCFVIVGPPTEDQPQGMEISLKAKSKSERDSMIESLVMWREAATCH</sequence>
<comment type="caution">
    <text evidence="2">The sequence shown here is derived from an EMBL/GenBank/DDBJ whole genome shotgun (WGS) entry which is preliminary data.</text>
</comment>